<evidence type="ECO:0000313" key="6">
    <source>
        <dbReference type="Proteomes" id="UP000184123"/>
    </source>
</evidence>
<name>A0A1M7FVL6_9GAMM</name>
<dbReference type="AlphaFoldDB" id="A0A1M7FVL6"/>
<dbReference type="InterPro" id="IPR001677">
    <property type="entry name" value="TbpB_B_D"/>
</dbReference>
<evidence type="ECO:0000313" key="7">
    <source>
        <dbReference type="Proteomes" id="UP000321726"/>
    </source>
</evidence>
<reference evidence="5 6" key="1">
    <citation type="submission" date="2016-11" db="EMBL/GenBank/DDBJ databases">
        <authorList>
            <person name="Jaros S."/>
            <person name="Januszkiewicz K."/>
            <person name="Wedrychowicz H."/>
        </authorList>
    </citation>
    <scope>NUCLEOTIDE SEQUENCE [LARGE SCALE GENOMIC DNA]</scope>
    <source>
        <strain evidence="5 6">DSM 4740</strain>
    </source>
</reference>
<sequence>MTTTRISGALRLSMIVLAIVSLTGCSSSGGGGSDSPRPPATEMTSSNGDSESSGSDTSTSTGNGGNSSPSTDNGGDNSTSTGNEGDNSTSTGNEGNNSTSTGNGGDNSTSTGNEGNNSTSTGNGGDNSTSTGNEGNNSTSTGNGGNSSTGPEVTPPPVYGTLTDGIPDDETLTLNTANLSQTTSRDGFTGGRSSLSNQATIEVVTESHVRLRDPASGVNTLLKKAPDGRYSDGEITLVLTPTDWLDYTKMGVWISTDDDPSQLNYRGFVGGYPTLSTDMPTSGTASYHGGTRGVASSNRASNSIEGNANMTVDFTDGTLNGAFTDMRVASSVYTSATGSPRTDHTPRPWNDVSFTANLNDNTFAGRTRVTSVPDSAEAFNADASGDIEGRFFGPQAAEAGGAWSLKDSSGNSAAGHFAVKQ</sequence>
<dbReference type="STRING" id="44933.SAMN05660971_02089"/>
<feature type="region of interest" description="Disordered" evidence="1">
    <location>
        <begin position="26"/>
        <end position="169"/>
    </location>
</feature>
<dbReference type="EMBL" id="BJXU01000048">
    <property type="protein sequence ID" value="GEN23554.1"/>
    <property type="molecule type" value="Genomic_DNA"/>
</dbReference>
<feature type="domain" description="Transferrin-binding protein B C-lobe/N-lobe beta-barrel" evidence="3">
    <location>
        <begin position="279"/>
        <end position="420"/>
    </location>
</feature>
<keyword evidence="2" id="KW-0732">Signal</keyword>
<feature type="chain" id="PRO_5011980203" evidence="2">
    <location>
        <begin position="19"/>
        <end position="421"/>
    </location>
</feature>
<evidence type="ECO:0000256" key="2">
    <source>
        <dbReference type="SAM" id="SignalP"/>
    </source>
</evidence>
<accession>A0A1M7FVL6</accession>
<protein>
    <submittedName>
        <fullName evidence="5">Transferrin binding protein-like solute binding protein</fullName>
    </submittedName>
</protein>
<evidence type="ECO:0000259" key="3">
    <source>
        <dbReference type="Pfam" id="PF01298"/>
    </source>
</evidence>
<dbReference type="Proteomes" id="UP000321726">
    <property type="component" value="Unassembled WGS sequence"/>
</dbReference>
<dbReference type="PROSITE" id="PS51257">
    <property type="entry name" value="PROKAR_LIPOPROTEIN"/>
    <property type="match status" value="1"/>
</dbReference>
<feature type="compositionally biased region" description="Low complexity" evidence="1">
    <location>
        <begin position="85"/>
        <end position="141"/>
    </location>
</feature>
<feature type="region of interest" description="Disordered" evidence="1">
    <location>
        <begin position="283"/>
        <end position="302"/>
    </location>
</feature>
<dbReference type="InterPro" id="IPR011250">
    <property type="entry name" value="OMP/PagP_B-barrel"/>
</dbReference>
<reference evidence="4 7" key="2">
    <citation type="submission" date="2019-07" db="EMBL/GenBank/DDBJ databases">
        <title>Whole genome shotgun sequence of Halomonas cupida NBRC 102219.</title>
        <authorList>
            <person name="Hosoyama A."/>
            <person name="Uohara A."/>
            <person name="Ohji S."/>
            <person name="Ichikawa N."/>
        </authorList>
    </citation>
    <scope>NUCLEOTIDE SEQUENCE [LARGE SCALE GENOMIC DNA]</scope>
    <source>
        <strain evidence="4 7">NBRC 102219</strain>
    </source>
</reference>
<evidence type="ECO:0000313" key="5">
    <source>
        <dbReference type="EMBL" id="SHM08162.1"/>
    </source>
</evidence>
<dbReference type="SUPFAM" id="SSF56925">
    <property type="entry name" value="OMPA-like"/>
    <property type="match status" value="1"/>
</dbReference>
<evidence type="ECO:0000313" key="4">
    <source>
        <dbReference type="EMBL" id="GEN23554.1"/>
    </source>
</evidence>
<feature type="compositionally biased region" description="Low complexity" evidence="1">
    <location>
        <begin position="44"/>
        <end position="78"/>
    </location>
</feature>
<gene>
    <name evidence="4" type="ORF">HCU01_15030</name>
    <name evidence="5" type="ORF">SAMN05660971_02089</name>
</gene>
<dbReference type="OrthoDB" id="6174592at2"/>
<dbReference type="Gene3D" id="2.40.160.90">
    <property type="match status" value="1"/>
</dbReference>
<feature type="signal peptide" evidence="2">
    <location>
        <begin position="1"/>
        <end position="18"/>
    </location>
</feature>
<proteinExistence type="predicted"/>
<organism evidence="5 6">
    <name type="scientific">Halomonas cupida</name>
    <dbReference type="NCBI Taxonomy" id="44933"/>
    <lineage>
        <taxon>Bacteria</taxon>
        <taxon>Pseudomonadati</taxon>
        <taxon>Pseudomonadota</taxon>
        <taxon>Gammaproteobacteria</taxon>
        <taxon>Oceanospirillales</taxon>
        <taxon>Halomonadaceae</taxon>
        <taxon>Halomonas</taxon>
    </lineage>
</organism>
<dbReference type="Pfam" id="PF01298">
    <property type="entry name" value="TbpB_B_D"/>
    <property type="match status" value="1"/>
</dbReference>
<keyword evidence="7" id="KW-1185">Reference proteome</keyword>
<dbReference type="RefSeq" id="WP_143166284.1">
    <property type="nucleotide sequence ID" value="NZ_BJXU01000048.1"/>
</dbReference>
<evidence type="ECO:0000256" key="1">
    <source>
        <dbReference type="SAM" id="MobiDB-lite"/>
    </source>
</evidence>
<dbReference type="Proteomes" id="UP000184123">
    <property type="component" value="Unassembled WGS sequence"/>
</dbReference>
<dbReference type="EMBL" id="FRCA01000005">
    <property type="protein sequence ID" value="SHM08162.1"/>
    <property type="molecule type" value="Genomic_DNA"/>
</dbReference>